<dbReference type="Proteomes" id="UP000504636">
    <property type="component" value="Unplaced"/>
</dbReference>
<feature type="compositionally biased region" description="Basic and acidic residues" evidence="1">
    <location>
        <begin position="220"/>
        <end position="229"/>
    </location>
</feature>
<feature type="compositionally biased region" description="Low complexity" evidence="1">
    <location>
        <begin position="488"/>
        <end position="504"/>
    </location>
</feature>
<dbReference type="EMBL" id="MU003719">
    <property type="protein sequence ID" value="KAF2803096.1"/>
    <property type="molecule type" value="Genomic_DNA"/>
</dbReference>
<evidence type="ECO:0000313" key="4">
    <source>
        <dbReference type="Proteomes" id="UP000504636"/>
    </source>
</evidence>
<accession>A0A6A6Y2P2</accession>
<feature type="region of interest" description="Disordered" evidence="1">
    <location>
        <begin position="364"/>
        <end position="596"/>
    </location>
</feature>
<feature type="compositionally biased region" description="Polar residues" evidence="1">
    <location>
        <begin position="1111"/>
        <end position="1121"/>
    </location>
</feature>
<feature type="compositionally biased region" description="Polar residues" evidence="1">
    <location>
        <begin position="440"/>
        <end position="453"/>
    </location>
</feature>
<evidence type="ECO:0000313" key="3">
    <source>
        <dbReference type="EMBL" id="KAF2803096.1"/>
    </source>
</evidence>
<feature type="compositionally biased region" description="Pro residues" evidence="1">
    <location>
        <begin position="1143"/>
        <end position="1153"/>
    </location>
</feature>
<gene>
    <name evidence="3 5" type="ORF">BDZ99DRAFT_547701</name>
</gene>
<feature type="compositionally biased region" description="Polar residues" evidence="1">
    <location>
        <begin position="371"/>
        <end position="380"/>
    </location>
</feature>
<dbReference type="AlphaFoldDB" id="A0A6A6Y2P2"/>
<organism evidence="3">
    <name type="scientific">Mytilinidion resinicola</name>
    <dbReference type="NCBI Taxonomy" id="574789"/>
    <lineage>
        <taxon>Eukaryota</taxon>
        <taxon>Fungi</taxon>
        <taxon>Dikarya</taxon>
        <taxon>Ascomycota</taxon>
        <taxon>Pezizomycotina</taxon>
        <taxon>Dothideomycetes</taxon>
        <taxon>Pleosporomycetidae</taxon>
        <taxon>Mytilinidiales</taxon>
        <taxon>Mytilinidiaceae</taxon>
        <taxon>Mytilinidion</taxon>
    </lineage>
</organism>
<feature type="region of interest" description="Disordered" evidence="1">
    <location>
        <begin position="631"/>
        <end position="658"/>
    </location>
</feature>
<name>A0A6A6Y2P2_9PEZI</name>
<feature type="transmembrane region" description="Helical" evidence="2">
    <location>
        <begin position="20"/>
        <end position="44"/>
    </location>
</feature>
<feature type="region of interest" description="Disordered" evidence="1">
    <location>
        <begin position="174"/>
        <end position="230"/>
    </location>
</feature>
<feature type="compositionally biased region" description="Low complexity" evidence="1">
    <location>
        <begin position="930"/>
        <end position="955"/>
    </location>
</feature>
<feature type="compositionally biased region" description="Polar residues" evidence="1">
    <location>
        <begin position="412"/>
        <end position="430"/>
    </location>
</feature>
<dbReference type="RefSeq" id="XP_033570060.1">
    <property type="nucleotide sequence ID" value="XM_033726902.1"/>
</dbReference>
<reference evidence="5" key="3">
    <citation type="submission" date="2025-04" db="UniProtKB">
        <authorList>
            <consortium name="RefSeq"/>
        </authorList>
    </citation>
    <scope>IDENTIFICATION</scope>
    <source>
        <strain evidence="5">CBS 304.34</strain>
    </source>
</reference>
<feature type="compositionally biased region" description="Polar residues" evidence="1">
    <location>
        <begin position="572"/>
        <end position="590"/>
    </location>
</feature>
<dbReference type="GeneID" id="54467795"/>
<feature type="region of interest" description="Disordered" evidence="1">
    <location>
        <begin position="1111"/>
        <end position="1207"/>
    </location>
</feature>
<keyword evidence="2" id="KW-0812">Transmembrane</keyword>
<feature type="compositionally biased region" description="Polar residues" evidence="1">
    <location>
        <begin position="386"/>
        <end position="400"/>
    </location>
</feature>
<reference evidence="5" key="2">
    <citation type="submission" date="2020-04" db="EMBL/GenBank/DDBJ databases">
        <authorList>
            <consortium name="NCBI Genome Project"/>
        </authorList>
    </citation>
    <scope>NUCLEOTIDE SEQUENCE</scope>
    <source>
        <strain evidence="5">CBS 304.34</strain>
    </source>
</reference>
<reference evidence="3 5" key="1">
    <citation type="journal article" date="2020" name="Stud. Mycol.">
        <title>101 Dothideomycetes genomes: a test case for predicting lifestyles and emergence of pathogens.</title>
        <authorList>
            <person name="Haridas S."/>
            <person name="Albert R."/>
            <person name="Binder M."/>
            <person name="Bloem J."/>
            <person name="Labutti K."/>
            <person name="Salamov A."/>
            <person name="Andreopoulos B."/>
            <person name="Baker S."/>
            <person name="Barry K."/>
            <person name="Bills G."/>
            <person name="Bluhm B."/>
            <person name="Cannon C."/>
            <person name="Castanera R."/>
            <person name="Culley D."/>
            <person name="Daum C."/>
            <person name="Ezra D."/>
            <person name="Gonzalez J."/>
            <person name="Henrissat B."/>
            <person name="Kuo A."/>
            <person name="Liang C."/>
            <person name="Lipzen A."/>
            <person name="Lutzoni F."/>
            <person name="Magnuson J."/>
            <person name="Mondo S."/>
            <person name="Nolan M."/>
            <person name="Ohm R."/>
            <person name="Pangilinan J."/>
            <person name="Park H.-J."/>
            <person name="Ramirez L."/>
            <person name="Alfaro M."/>
            <person name="Sun H."/>
            <person name="Tritt A."/>
            <person name="Yoshinaga Y."/>
            <person name="Zwiers L.-H."/>
            <person name="Turgeon B."/>
            <person name="Goodwin S."/>
            <person name="Spatafora J."/>
            <person name="Crous P."/>
            <person name="Grigoriev I."/>
        </authorList>
    </citation>
    <scope>NUCLEOTIDE SEQUENCE</scope>
    <source>
        <strain evidence="3 5">CBS 304.34</strain>
    </source>
</reference>
<evidence type="ECO:0000256" key="1">
    <source>
        <dbReference type="SAM" id="MobiDB-lite"/>
    </source>
</evidence>
<feature type="region of interest" description="Disordered" evidence="1">
    <location>
        <begin position="915"/>
        <end position="955"/>
    </location>
</feature>
<feature type="region of interest" description="Disordered" evidence="1">
    <location>
        <begin position="1218"/>
        <end position="1237"/>
    </location>
</feature>
<feature type="region of interest" description="Disordered" evidence="1">
    <location>
        <begin position="760"/>
        <end position="786"/>
    </location>
</feature>
<protein>
    <submittedName>
        <fullName evidence="3 5">Uncharacterized protein</fullName>
    </submittedName>
</protein>
<feature type="region of interest" description="Disordered" evidence="1">
    <location>
        <begin position="970"/>
        <end position="989"/>
    </location>
</feature>
<feature type="compositionally biased region" description="Polar residues" evidence="1">
    <location>
        <begin position="178"/>
        <end position="199"/>
    </location>
</feature>
<dbReference type="OrthoDB" id="3546893at2759"/>
<evidence type="ECO:0000256" key="2">
    <source>
        <dbReference type="SAM" id="Phobius"/>
    </source>
</evidence>
<keyword evidence="2" id="KW-1133">Transmembrane helix</keyword>
<sequence length="1237" mass="134096">MAPLNIRDLSGSQQELSTGALVGILTSVGIVILGLLLGLTWLLVRAVRTHKRLLSDFEQRRVNIGRPRMTENDHTLITRPRAVLRRNSFLPFNSQSGWGTLPSHETIPNPVPPPPLPPLPVTAPKWTDQDKRVSRLSWPFPGRRKSGRALQLKKLRVAPLSAIVESPKASALVPILNGPTQGRSSASIGTKSRPNSDQSLLKHHPALRGNWEGNSAGTSRRREDMDTKTTDTQNITLAKRYRLNRSKSVAAIPIKDPSNQLTSFERPQLHQRSMSLGSQASGLAPDAPMPPLPLEVARIKSEAKRKSLLARSPSRFSISSFESAGSSILATHSSPIVKQNNLHLQKVTKRHSVCLGPRPFRDTLTLHGRNPRSSQSSIKSNVAHYSVTTTPSSKRQSTVSNKRHSAVEGMTSRENSGNIRTLANFRSSDSARWKRASLASPASSTRTVRSMTTPRRHSGITVTAFGSPQERKKTSALRDVSGNQGPPTRQLSQASTQASSTRSSNGNPFQWDPAPLLSGKPSALKGSPSARKGHRRQNCVRISLAPTILGPPSRSPSPCPSAMNDIQEESPDTSQKAASHSVIGFSNTRSLPRPPSSSVFAPDLKLNPSFRTSLTPSSPTLSLATYRMENTESPQLGQNKNPGNRTRDSSRLSTGSISSIPIFPSPCHDIGSIRSIAEAPPTFAFSRPSNEYAQEIRTPDSPIAPSSPFDSIIPDSTSSRRIPEHVEKYNPDTPHLGFSTAAISSPTQFSSPFTPASNDFASKSCDSKKHSRSPSDSPPCSPKTIRPHAFLPISATRPPLVFNSEYQPSPRDGSLLDTIDPAVLNNDIFTSPTSGISRSLLNSPTCNTTHNAHDWNATTVSTLLDPLHEITITSQPRTWSTPPKVAPLTYARSHSHSQSALQPPTFRPQFPLSFNLNLRLDPPTASNNETPESPTSVYSSPSATAPSSPRPAHASLPVALPTKLTRLSQTTIPTLSHTPMGPRASPPKDLRRTVAELRRMNSDAERGGHGERRYLRLGREATLPGLSAVGDDSLWDDSVLETERQLSDVHENWEDAIIAEDGEAETGDEGDQAFIEVAETNGDVQANGAVKGPPEPDFDLDTSISKSFYNSNVQENRSSSVWEDGERFWHSTPPRPREAQTPTPSPSPSPVARPEPLRVSMAQKRASRKSFVVRPDDGDTDVGAKAASGSTKRVCRARANTSGTGTTNGIARVSIQIQPPSERGTPGSLYDAQGFLR</sequence>
<keyword evidence="2" id="KW-0472">Membrane</keyword>
<proteinExistence type="predicted"/>
<keyword evidence="4" id="KW-1185">Reference proteome</keyword>
<feature type="compositionally biased region" description="Polar residues" evidence="1">
    <location>
        <begin position="631"/>
        <end position="644"/>
    </location>
</feature>
<evidence type="ECO:0000313" key="5">
    <source>
        <dbReference type="RefSeq" id="XP_033570060.1"/>
    </source>
</evidence>